<dbReference type="InterPro" id="IPR050250">
    <property type="entry name" value="Macrolide_Exporter_MacB"/>
</dbReference>
<feature type="transmembrane region" description="Helical" evidence="6">
    <location>
        <begin position="675"/>
        <end position="699"/>
    </location>
</feature>
<dbReference type="RefSeq" id="WP_093199509.1">
    <property type="nucleotide sequence ID" value="NZ_FNGS01000002.1"/>
</dbReference>
<dbReference type="InterPro" id="IPR025857">
    <property type="entry name" value="MacB_PCD"/>
</dbReference>
<evidence type="ECO:0000259" key="7">
    <source>
        <dbReference type="Pfam" id="PF02687"/>
    </source>
</evidence>
<evidence type="ECO:0000256" key="1">
    <source>
        <dbReference type="ARBA" id="ARBA00004651"/>
    </source>
</evidence>
<dbReference type="Pfam" id="PF02687">
    <property type="entry name" value="FtsX"/>
    <property type="match status" value="2"/>
</dbReference>
<keyword evidence="10" id="KW-1185">Reference proteome</keyword>
<feature type="domain" description="MacB-like periplasmic core" evidence="8">
    <location>
        <begin position="474"/>
        <end position="634"/>
    </location>
</feature>
<keyword evidence="5 6" id="KW-0472">Membrane</keyword>
<feature type="transmembrane region" description="Helical" evidence="6">
    <location>
        <begin position="434"/>
        <end position="456"/>
    </location>
</feature>
<dbReference type="GO" id="GO:0022857">
    <property type="term" value="F:transmembrane transporter activity"/>
    <property type="evidence" value="ECO:0007669"/>
    <property type="project" value="TreeGrafter"/>
</dbReference>
<dbReference type="STRING" id="563176.SAMN04488090_1403"/>
<evidence type="ECO:0000256" key="6">
    <source>
        <dbReference type="SAM" id="Phobius"/>
    </source>
</evidence>
<evidence type="ECO:0000313" key="10">
    <source>
        <dbReference type="Proteomes" id="UP000198901"/>
    </source>
</evidence>
<feature type="domain" description="MacB-like periplasmic core" evidence="8">
    <location>
        <begin position="21"/>
        <end position="250"/>
    </location>
</feature>
<feature type="transmembrane region" description="Helical" evidence="6">
    <location>
        <begin position="765"/>
        <end position="788"/>
    </location>
</feature>
<dbReference type="GO" id="GO:0005886">
    <property type="term" value="C:plasma membrane"/>
    <property type="evidence" value="ECO:0007669"/>
    <property type="project" value="UniProtKB-SubCell"/>
</dbReference>
<evidence type="ECO:0000256" key="2">
    <source>
        <dbReference type="ARBA" id="ARBA00022475"/>
    </source>
</evidence>
<comment type="subcellular location">
    <subcellularLocation>
        <location evidence="1">Cell membrane</location>
        <topology evidence="1">Multi-pass membrane protein</topology>
    </subcellularLocation>
</comment>
<feature type="transmembrane region" description="Helical" evidence="6">
    <location>
        <begin position="336"/>
        <end position="358"/>
    </location>
</feature>
<keyword evidence="4 6" id="KW-1133">Transmembrane helix</keyword>
<dbReference type="PANTHER" id="PTHR30572">
    <property type="entry name" value="MEMBRANE COMPONENT OF TRANSPORTER-RELATED"/>
    <property type="match status" value="1"/>
</dbReference>
<dbReference type="PANTHER" id="PTHR30572:SF18">
    <property type="entry name" value="ABC-TYPE MACROLIDE FAMILY EXPORT SYSTEM PERMEASE COMPONENT 2"/>
    <property type="match status" value="1"/>
</dbReference>
<evidence type="ECO:0000259" key="8">
    <source>
        <dbReference type="Pfam" id="PF12704"/>
    </source>
</evidence>
<protein>
    <submittedName>
        <fullName evidence="9">Duplicated orphan permease</fullName>
    </submittedName>
</protein>
<reference evidence="9 10" key="1">
    <citation type="submission" date="2016-10" db="EMBL/GenBank/DDBJ databases">
        <authorList>
            <person name="de Groot N.N."/>
        </authorList>
    </citation>
    <scope>NUCLEOTIDE SEQUENCE [LARGE SCALE GENOMIC DNA]</scope>
    <source>
        <strain evidence="9 10">DSM 21668</strain>
    </source>
</reference>
<gene>
    <name evidence="9" type="ORF">SAMN04488090_1403</name>
</gene>
<evidence type="ECO:0000256" key="4">
    <source>
        <dbReference type="ARBA" id="ARBA00022989"/>
    </source>
</evidence>
<evidence type="ECO:0000313" key="9">
    <source>
        <dbReference type="EMBL" id="SDL60868.1"/>
    </source>
</evidence>
<feature type="domain" description="ABC3 transporter permease C-terminal" evidence="7">
    <location>
        <begin position="682"/>
        <end position="785"/>
    </location>
</feature>
<dbReference type="Proteomes" id="UP000198901">
    <property type="component" value="Unassembled WGS sequence"/>
</dbReference>
<dbReference type="AlphaFoldDB" id="A0A1G9LG09"/>
<sequence>MLRNYLITAYRTLLRNKGYAFLNIAGLALGLTGSLLIFQVIKFHLSFDTYHTRAGRTYQMLSHFLTGGDGQPTDAVTPPLGAALRADFPFLEAVTTVLGQRDRLITIERNGSQQKFNEERAVCYTDTGYFRVFDYQWLSGNANTALQRPNTVVLTRKLAEKYFGTTDVLGRAIRMNNDLDLTVTGVLENIPDNTDRRHEFFISWATLDRYNNPRSIGGPGTKEWGWTSSRVACFVVAKDPADMTRLSRAMPSFRRKYLGDDAKDINYLSVPYSKVHFDKQYHGVISKTQLYVLGLVGLFLIVTACINFVNLATAQALKRSREIGVRKVVGGTRPQLFGQFLAETAVITFLSIILAVGFTELVLDPLNTYLSSRANFNLMGGTFWDFPMILFLTAVFVVVTLLSGAYPGLVLTGFRPVSALKGKISTQQIGGMPVRRGLVVMQFVITQVLLISAIVVTRQMNFFRNSDLGYTASSVVMLPVPDRSVSLSLIRNELSRVPGVESVTLCTHAPTASMLNQTSSHRFGNRTEDEKWEVAVKPADARYLSTFRISLLAGRNFPDTDSLRGYLVNETYVRKLGLKPADVIGQRFRLWGESAPIYGVVKDFHNQSLDNPIEPVVIYASPSEFTSAALRVKTGQLTETLASAQAAWEKLFPEYLYRQTFLDDQIAQLYETEDLILQLVRLFTGLAVLIGCVGLYGLVSFMAAQKTKEIGVRKVLGASLWQILGLFGGEFLRLMLLAFVVAAPLGGWAMSAWLSEFTFRIPMEWSVFAVSVSLTGTIVVLTVGWKAFQAASLNPAKSLKTE</sequence>
<feature type="domain" description="ABC3 transporter permease C-terminal" evidence="7">
    <location>
        <begin position="295"/>
        <end position="411"/>
    </location>
</feature>
<keyword evidence="3 6" id="KW-0812">Transmembrane</keyword>
<evidence type="ECO:0000256" key="5">
    <source>
        <dbReference type="ARBA" id="ARBA00023136"/>
    </source>
</evidence>
<feature type="transmembrane region" description="Helical" evidence="6">
    <location>
        <begin position="20"/>
        <end position="41"/>
    </location>
</feature>
<accession>A0A1G9LG09</accession>
<feature type="transmembrane region" description="Helical" evidence="6">
    <location>
        <begin position="720"/>
        <end position="745"/>
    </location>
</feature>
<feature type="transmembrane region" description="Helical" evidence="6">
    <location>
        <begin position="388"/>
        <end position="414"/>
    </location>
</feature>
<keyword evidence="2" id="KW-1003">Cell membrane</keyword>
<evidence type="ECO:0000256" key="3">
    <source>
        <dbReference type="ARBA" id="ARBA00022692"/>
    </source>
</evidence>
<dbReference type="Pfam" id="PF12704">
    <property type="entry name" value="MacB_PCD"/>
    <property type="match status" value="2"/>
</dbReference>
<dbReference type="InterPro" id="IPR003838">
    <property type="entry name" value="ABC3_permease_C"/>
</dbReference>
<feature type="transmembrane region" description="Helical" evidence="6">
    <location>
        <begin position="290"/>
        <end position="312"/>
    </location>
</feature>
<dbReference type="EMBL" id="FNGS01000002">
    <property type="protein sequence ID" value="SDL60868.1"/>
    <property type="molecule type" value="Genomic_DNA"/>
</dbReference>
<name>A0A1G9LG09_9BACT</name>
<proteinExistence type="predicted"/>
<organism evidence="9 10">
    <name type="scientific">Siphonobacter aquaeclarae</name>
    <dbReference type="NCBI Taxonomy" id="563176"/>
    <lineage>
        <taxon>Bacteria</taxon>
        <taxon>Pseudomonadati</taxon>
        <taxon>Bacteroidota</taxon>
        <taxon>Cytophagia</taxon>
        <taxon>Cytophagales</taxon>
        <taxon>Cytophagaceae</taxon>
        <taxon>Siphonobacter</taxon>
    </lineage>
</organism>
<dbReference type="OrthoDB" id="5933722at2"/>